<organism evidence="1 2">
    <name type="scientific">Natronospira bacteriovora</name>
    <dbReference type="NCBI Taxonomy" id="3069753"/>
    <lineage>
        <taxon>Bacteria</taxon>
        <taxon>Pseudomonadati</taxon>
        <taxon>Pseudomonadota</taxon>
        <taxon>Gammaproteobacteria</taxon>
        <taxon>Natronospirales</taxon>
        <taxon>Natronospiraceae</taxon>
        <taxon>Natronospira</taxon>
    </lineage>
</organism>
<dbReference type="InterPro" id="IPR016053">
    <property type="entry name" value="Haem_Oase-like"/>
</dbReference>
<dbReference type="Gene3D" id="1.20.910.10">
    <property type="entry name" value="Heme oxygenase-like"/>
    <property type="match status" value="1"/>
</dbReference>
<dbReference type="InterPro" id="IPR016084">
    <property type="entry name" value="Haem_Oase-like_multi-hlx"/>
</dbReference>
<sequence>MAGTALEPEQPLRLHLLQQTEPERERFGRNPLFVRAFADLVEAQAYRRLVMGFHGYYRLLETLIRRNPDWLRTGLDHACLNKSDWLAEDLAVLDMDAGPLAPLAHLPRIRSLSEAAGACFLSEYIAWNSEVAEKHLRLALPRSCQPALRFVTAYGKSRESQWQRHCAWLDSRALSRSQRDACVRAARDGFLGLDAWLETCLDEN</sequence>
<comment type="caution">
    <text evidence="1">The sequence shown here is derived from an EMBL/GenBank/DDBJ whole genome shotgun (WGS) entry which is preliminary data.</text>
</comment>
<keyword evidence="2" id="KW-1185">Reference proteome</keyword>
<reference evidence="1 2" key="1">
    <citation type="submission" date="2023-08" db="EMBL/GenBank/DDBJ databases">
        <title>Whole-genome sequencing of halo(alkali)philic microorganisms from hypersaline lakes.</title>
        <authorList>
            <person name="Sorokin D.Y."/>
            <person name="Abbas B."/>
            <person name="Merkel A.Y."/>
        </authorList>
    </citation>
    <scope>NUCLEOTIDE SEQUENCE [LARGE SCALE GENOMIC DNA]</scope>
    <source>
        <strain evidence="1 2">AB-CW4</strain>
    </source>
</reference>
<dbReference type="Proteomes" id="UP001239019">
    <property type="component" value="Unassembled WGS sequence"/>
</dbReference>
<protein>
    <submittedName>
        <fullName evidence="1">Biliverdin-producing heme oxygenase</fullName>
    </submittedName>
</protein>
<dbReference type="Pfam" id="PF01126">
    <property type="entry name" value="Heme_oxygenase"/>
    <property type="match status" value="1"/>
</dbReference>
<dbReference type="CDD" id="cd19166">
    <property type="entry name" value="HemeO-bac"/>
    <property type="match status" value="1"/>
</dbReference>
<name>A0ABU0W6A1_9GAMM</name>
<dbReference type="EMBL" id="JAVDDT010000003">
    <property type="protein sequence ID" value="MDQ2069552.1"/>
    <property type="molecule type" value="Genomic_DNA"/>
</dbReference>
<gene>
    <name evidence="1" type="ORF">RBH19_06685</name>
</gene>
<proteinExistence type="predicted"/>
<evidence type="ECO:0000313" key="2">
    <source>
        <dbReference type="Proteomes" id="UP001239019"/>
    </source>
</evidence>
<accession>A0ABU0W6A1</accession>
<dbReference type="SUPFAM" id="SSF48613">
    <property type="entry name" value="Heme oxygenase-like"/>
    <property type="match status" value="1"/>
</dbReference>
<evidence type="ECO:0000313" key="1">
    <source>
        <dbReference type="EMBL" id="MDQ2069552.1"/>
    </source>
</evidence>
<dbReference type="RefSeq" id="WP_306728050.1">
    <property type="nucleotide sequence ID" value="NZ_JAVDDT010000003.1"/>
</dbReference>